<dbReference type="EMBL" id="BMNZ01000002">
    <property type="protein sequence ID" value="GGM85774.1"/>
    <property type="molecule type" value="Genomic_DNA"/>
</dbReference>
<dbReference type="RefSeq" id="WP_052358472.1">
    <property type="nucleotide sequence ID" value="NZ_BMNZ01000002.1"/>
</dbReference>
<evidence type="ECO:0000313" key="3">
    <source>
        <dbReference type="Proteomes" id="UP000623461"/>
    </source>
</evidence>
<organism evidence="2 3">
    <name type="scientific">Terrabacter tumescens</name>
    <dbReference type="NCBI Taxonomy" id="60443"/>
    <lineage>
        <taxon>Bacteria</taxon>
        <taxon>Bacillati</taxon>
        <taxon>Actinomycetota</taxon>
        <taxon>Actinomycetes</taxon>
        <taxon>Micrococcales</taxon>
        <taxon>Intrasporangiaceae</taxon>
        <taxon>Terrabacter</taxon>
    </lineage>
</organism>
<dbReference type="InterPro" id="IPR005325">
    <property type="entry name" value="DUF308_memb"/>
</dbReference>
<evidence type="ECO:0008006" key="4">
    <source>
        <dbReference type="Google" id="ProtNLM"/>
    </source>
</evidence>
<comment type="caution">
    <text evidence="2">The sequence shown here is derived from an EMBL/GenBank/DDBJ whole genome shotgun (WGS) entry which is preliminary data.</text>
</comment>
<dbReference type="Proteomes" id="UP000623461">
    <property type="component" value="Unassembled WGS sequence"/>
</dbReference>
<protein>
    <recommendedName>
        <fullName evidence="4">DUF308 domain-containing protein</fullName>
    </recommendedName>
</protein>
<dbReference type="InterPro" id="IPR052712">
    <property type="entry name" value="Acid_resist_chaperone_HdeD"/>
</dbReference>
<feature type="transmembrane region" description="Helical" evidence="1">
    <location>
        <begin position="137"/>
        <end position="160"/>
    </location>
</feature>
<proteinExistence type="predicted"/>
<keyword evidence="1" id="KW-0812">Transmembrane</keyword>
<feature type="transmembrane region" description="Helical" evidence="1">
    <location>
        <begin position="78"/>
        <end position="98"/>
    </location>
</feature>
<dbReference type="Pfam" id="PF03729">
    <property type="entry name" value="DUF308"/>
    <property type="match status" value="2"/>
</dbReference>
<name>A0ABQ2HNQ1_9MICO</name>
<sequence length="179" mass="18034">MGILSVVLGVLVLVWPKATLLVVAITFGLQLIVAGAVRLSVSRDLPSEPGWLKPVSMVLGVLSIIAGIICLFRPGTSLFVIAIFIAAGWIAEGIAALAQGFGSDRSTGARVFLIVSGVVSIIAGFVVAVFPGSSLVLLARLAGIMLILIGIAELVTAFMARRAAGTGAGTGSTAAPAPA</sequence>
<feature type="transmembrane region" description="Helical" evidence="1">
    <location>
        <begin position="110"/>
        <end position="131"/>
    </location>
</feature>
<keyword evidence="3" id="KW-1185">Reference proteome</keyword>
<accession>A0ABQ2HNQ1</accession>
<evidence type="ECO:0000313" key="2">
    <source>
        <dbReference type="EMBL" id="GGM85774.1"/>
    </source>
</evidence>
<gene>
    <name evidence="2" type="ORF">GCM10009721_08030</name>
</gene>
<keyword evidence="1" id="KW-0472">Membrane</keyword>
<evidence type="ECO:0000256" key="1">
    <source>
        <dbReference type="SAM" id="Phobius"/>
    </source>
</evidence>
<keyword evidence="1" id="KW-1133">Transmembrane helix</keyword>
<reference evidence="3" key="1">
    <citation type="journal article" date="2019" name="Int. J. Syst. Evol. Microbiol.">
        <title>The Global Catalogue of Microorganisms (GCM) 10K type strain sequencing project: providing services to taxonomists for standard genome sequencing and annotation.</title>
        <authorList>
            <consortium name="The Broad Institute Genomics Platform"/>
            <consortium name="The Broad Institute Genome Sequencing Center for Infectious Disease"/>
            <person name="Wu L."/>
            <person name="Ma J."/>
        </authorList>
    </citation>
    <scope>NUCLEOTIDE SEQUENCE [LARGE SCALE GENOMIC DNA]</scope>
    <source>
        <strain evidence="3">JCM 1365</strain>
    </source>
</reference>
<dbReference type="PANTHER" id="PTHR34989:SF1">
    <property type="entry name" value="PROTEIN HDED"/>
    <property type="match status" value="1"/>
</dbReference>
<feature type="transmembrane region" description="Helical" evidence="1">
    <location>
        <begin position="51"/>
        <end position="72"/>
    </location>
</feature>
<dbReference type="PANTHER" id="PTHR34989">
    <property type="entry name" value="PROTEIN HDED"/>
    <property type="match status" value="1"/>
</dbReference>